<evidence type="ECO:0000313" key="2">
    <source>
        <dbReference type="EMBL" id="PTB60691.1"/>
    </source>
</evidence>
<keyword evidence="3" id="KW-1185">Reference proteome</keyword>
<feature type="region of interest" description="Disordered" evidence="1">
    <location>
        <begin position="23"/>
        <end position="44"/>
    </location>
</feature>
<dbReference type="RefSeq" id="XP_024780368.1">
    <property type="nucleotide sequence ID" value="XM_024913230.1"/>
</dbReference>
<organism evidence="2 3">
    <name type="scientific">Trichoderma harzianum CBS 226.95</name>
    <dbReference type="NCBI Taxonomy" id="983964"/>
    <lineage>
        <taxon>Eukaryota</taxon>
        <taxon>Fungi</taxon>
        <taxon>Dikarya</taxon>
        <taxon>Ascomycota</taxon>
        <taxon>Pezizomycotina</taxon>
        <taxon>Sordariomycetes</taxon>
        <taxon>Hypocreomycetidae</taxon>
        <taxon>Hypocreales</taxon>
        <taxon>Hypocreaceae</taxon>
        <taxon>Trichoderma</taxon>
    </lineage>
</organism>
<dbReference type="Proteomes" id="UP000241690">
    <property type="component" value="Unassembled WGS sequence"/>
</dbReference>
<evidence type="ECO:0000313" key="3">
    <source>
        <dbReference type="Proteomes" id="UP000241690"/>
    </source>
</evidence>
<proteinExistence type="predicted"/>
<dbReference type="EMBL" id="KZ679675">
    <property type="protein sequence ID" value="PTB60691.1"/>
    <property type="molecule type" value="Genomic_DNA"/>
</dbReference>
<reference evidence="2 3" key="1">
    <citation type="submission" date="2016-07" db="EMBL/GenBank/DDBJ databases">
        <title>Multiple horizontal gene transfer events from other fungi enriched the ability of initially mycotrophic Trichoderma (Ascomycota) to feed on dead plant biomass.</title>
        <authorList>
            <consortium name="DOE Joint Genome Institute"/>
            <person name="Aerts A."/>
            <person name="Atanasova L."/>
            <person name="Chenthamara K."/>
            <person name="Zhang J."/>
            <person name="Grujic M."/>
            <person name="Henrissat B."/>
            <person name="Kuo A."/>
            <person name="Salamov A."/>
            <person name="Lipzen A."/>
            <person name="Labutti K."/>
            <person name="Barry K."/>
            <person name="Miao Y."/>
            <person name="Rahimi M.J."/>
            <person name="Shen Q."/>
            <person name="Grigoriev I.V."/>
            <person name="Kubicek C.P."/>
            <person name="Druzhinina I.S."/>
        </authorList>
    </citation>
    <scope>NUCLEOTIDE SEQUENCE [LARGE SCALE GENOMIC DNA]</scope>
    <source>
        <strain evidence="2 3">CBS 226.95</strain>
    </source>
</reference>
<sequence length="61" mass="6800">MKLLAATNTSTYSTNIKPVSAIPWMRPPSATQRKKSPLFIRPPPVPSARMRFPSYPVPGDF</sequence>
<dbReference type="GeneID" id="36621791"/>
<protein>
    <submittedName>
        <fullName evidence="2">Uncharacterized protein</fullName>
    </submittedName>
</protein>
<evidence type="ECO:0000256" key="1">
    <source>
        <dbReference type="SAM" id="MobiDB-lite"/>
    </source>
</evidence>
<dbReference type="AlphaFoldDB" id="A0A2T4AUH0"/>
<accession>A0A2T4AUH0</accession>
<name>A0A2T4AUH0_TRIHA</name>
<gene>
    <name evidence="2" type="ORF">M431DRAFT_193831</name>
</gene>